<dbReference type="Proteomes" id="UP000677803">
    <property type="component" value="Unassembled WGS sequence"/>
</dbReference>
<evidence type="ECO:0000259" key="2">
    <source>
        <dbReference type="Pfam" id="PF15017"/>
    </source>
</evidence>
<evidence type="ECO:0000256" key="1">
    <source>
        <dbReference type="SAM" id="MobiDB-lite"/>
    </source>
</evidence>
<sequence>MAKRCADDSRLQGTSPKKSCRSIYSVDMMAKSMAPIGDVSLPSLHALLGGRCRKRPYSFENEETTEDAVPSLRRALCHSREHAVNVLTVPTCGVLQERRRSLTVEKRPRQESFGSDTATPTMNDKPKGDSHSEDCTYNSFQFWRVPLPELDLSLLQDDSDHSQTKERSKVSGSSADAMET</sequence>
<protein>
    <submittedName>
        <fullName evidence="3">(Atlantic silverside) hypothetical protein</fullName>
    </submittedName>
</protein>
<reference evidence="3" key="1">
    <citation type="submission" date="2021-05" db="EMBL/GenBank/DDBJ databases">
        <authorList>
            <person name="Tigano A."/>
        </authorList>
    </citation>
    <scope>NUCLEOTIDE SEQUENCE</scope>
</reference>
<evidence type="ECO:0000313" key="3">
    <source>
        <dbReference type="EMBL" id="CAG5922173.1"/>
    </source>
</evidence>
<gene>
    <name evidence="3" type="ORF">MMEN_LOCUS10464</name>
</gene>
<feature type="region of interest" description="Disordered" evidence="1">
    <location>
        <begin position="154"/>
        <end position="180"/>
    </location>
</feature>
<accession>A0A8S4B680</accession>
<dbReference type="OrthoDB" id="8960251at2759"/>
<keyword evidence="4" id="KW-1185">Reference proteome</keyword>
<feature type="compositionally biased region" description="Polar residues" evidence="1">
    <location>
        <begin position="112"/>
        <end position="122"/>
    </location>
</feature>
<feature type="compositionally biased region" description="Basic and acidic residues" evidence="1">
    <location>
        <begin position="158"/>
        <end position="169"/>
    </location>
</feature>
<dbReference type="Pfam" id="PF15017">
    <property type="entry name" value="WRNPLPNID"/>
    <property type="match status" value="1"/>
</dbReference>
<feature type="compositionally biased region" description="Basic and acidic residues" evidence="1">
    <location>
        <begin position="101"/>
        <end position="110"/>
    </location>
</feature>
<feature type="region of interest" description="Disordered" evidence="1">
    <location>
        <begin position="101"/>
        <end position="133"/>
    </location>
</feature>
<proteinExistence type="predicted"/>
<organism evidence="3 4">
    <name type="scientific">Menidia menidia</name>
    <name type="common">Atlantic silverside</name>
    <dbReference type="NCBI Taxonomy" id="238744"/>
    <lineage>
        <taxon>Eukaryota</taxon>
        <taxon>Metazoa</taxon>
        <taxon>Chordata</taxon>
        <taxon>Craniata</taxon>
        <taxon>Vertebrata</taxon>
        <taxon>Euteleostomi</taxon>
        <taxon>Actinopterygii</taxon>
        <taxon>Neopterygii</taxon>
        <taxon>Teleostei</taxon>
        <taxon>Neoteleostei</taxon>
        <taxon>Acanthomorphata</taxon>
        <taxon>Ovalentaria</taxon>
        <taxon>Atherinomorphae</taxon>
        <taxon>Atheriniformes</taxon>
        <taxon>Atherinopsidae</taxon>
        <taxon>Menidiinae</taxon>
        <taxon>Menidia</taxon>
    </lineage>
</organism>
<dbReference type="EMBL" id="CAJRST010011112">
    <property type="protein sequence ID" value="CAG5922173.1"/>
    <property type="molecule type" value="Genomic_DNA"/>
</dbReference>
<dbReference type="InterPro" id="IPR033461">
    <property type="entry name" value="WRNPLPNID"/>
</dbReference>
<dbReference type="AlphaFoldDB" id="A0A8S4B680"/>
<evidence type="ECO:0000313" key="4">
    <source>
        <dbReference type="Proteomes" id="UP000677803"/>
    </source>
</evidence>
<feature type="domain" description="Putative WW-binding" evidence="2">
    <location>
        <begin position="137"/>
        <end position="170"/>
    </location>
</feature>
<feature type="compositionally biased region" description="Basic and acidic residues" evidence="1">
    <location>
        <begin position="124"/>
        <end position="133"/>
    </location>
</feature>
<comment type="caution">
    <text evidence="3">The sequence shown here is derived from an EMBL/GenBank/DDBJ whole genome shotgun (WGS) entry which is preliminary data.</text>
</comment>
<name>A0A8S4B680_9TELE</name>